<feature type="domain" description="Flagellin N-terminal" evidence="1">
    <location>
        <begin position="7"/>
        <end position="137"/>
    </location>
</feature>
<dbReference type="Gene3D" id="1.20.1330.10">
    <property type="entry name" value="f41 fragment of flagellin, N-terminal domain"/>
    <property type="match status" value="1"/>
</dbReference>
<keyword evidence="3" id="KW-1185">Reference proteome</keyword>
<keyword evidence="2" id="KW-0282">Flagellum</keyword>
<keyword evidence="2" id="KW-0966">Cell projection</keyword>
<geneLocation type="plasmid" evidence="2 3">
    <name>pACIX901</name>
</geneLocation>
<dbReference type="KEGG" id="acm:AciX9_4118"/>
<dbReference type="GO" id="GO:0009424">
    <property type="term" value="C:bacterial-type flagellum hook"/>
    <property type="evidence" value="ECO:0007669"/>
    <property type="project" value="InterPro"/>
</dbReference>
<dbReference type="PANTHER" id="PTHR42792">
    <property type="entry name" value="FLAGELLIN"/>
    <property type="match status" value="1"/>
</dbReference>
<evidence type="ECO:0000259" key="1">
    <source>
        <dbReference type="Pfam" id="PF00669"/>
    </source>
</evidence>
<dbReference type="NCBIfam" id="TIGR02550">
    <property type="entry name" value="flagell_flgL"/>
    <property type="match status" value="1"/>
</dbReference>
<dbReference type="InterPro" id="IPR001492">
    <property type="entry name" value="Flagellin"/>
</dbReference>
<protein>
    <submittedName>
        <fullName evidence="2">Flagellin domain protein</fullName>
    </submittedName>
</protein>
<dbReference type="Proteomes" id="UP000000343">
    <property type="component" value="Plasmid pACIX901"/>
</dbReference>
<dbReference type="EMBL" id="CP002481">
    <property type="protein sequence ID" value="ADW70898.1"/>
    <property type="molecule type" value="Genomic_DNA"/>
</dbReference>
<dbReference type="PANTHER" id="PTHR42792:SF1">
    <property type="entry name" value="FLAGELLAR HOOK-ASSOCIATED PROTEIN 3"/>
    <property type="match status" value="1"/>
</dbReference>
<organism evidence="3">
    <name type="scientific">Granulicella tundricola (strain ATCC BAA-1859 / DSM 23138 / MP5ACTX9)</name>
    <dbReference type="NCBI Taxonomy" id="1198114"/>
    <lineage>
        <taxon>Bacteria</taxon>
        <taxon>Pseudomonadati</taxon>
        <taxon>Acidobacteriota</taxon>
        <taxon>Terriglobia</taxon>
        <taxon>Terriglobales</taxon>
        <taxon>Acidobacteriaceae</taxon>
        <taxon>Granulicella</taxon>
    </lineage>
</organism>
<dbReference type="SUPFAM" id="SSF64518">
    <property type="entry name" value="Phase 1 flagellin"/>
    <property type="match status" value="1"/>
</dbReference>
<dbReference type="Pfam" id="PF00669">
    <property type="entry name" value="Flagellin_N"/>
    <property type="match status" value="1"/>
</dbReference>
<dbReference type="RefSeq" id="WP_013572810.1">
    <property type="nucleotide sequence ID" value="NC_015057.1"/>
</dbReference>
<name>E8X614_GRATM</name>
<reference evidence="3" key="1">
    <citation type="submission" date="2011-01" db="EMBL/GenBank/DDBJ databases">
        <title>Complete sequence of plasmid1 of Acidobacterium sp. MP5ACTX9.</title>
        <authorList>
            <consortium name="US DOE Joint Genome Institute"/>
            <person name="Lucas S."/>
            <person name="Copeland A."/>
            <person name="Lapidus A."/>
            <person name="Cheng J.-F."/>
            <person name="Goodwin L."/>
            <person name="Pitluck S."/>
            <person name="Teshima H."/>
            <person name="Detter J.C."/>
            <person name="Han C."/>
            <person name="Tapia R."/>
            <person name="Land M."/>
            <person name="Hauser L."/>
            <person name="Kyrpides N."/>
            <person name="Ivanova N."/>
            <person name="Ovchinnikova G."/>
            <person name="Pagani I."/>
            <person name="Rawat S.R."/>
            <person name="Mannisto M."/>
            <person name="Haggblom M.M."/>
            <person name="Woyke T."/>
        </authorList>
    </citation>
    <scope>NUCLEOTIDE SEQUENCE [LARGE SCALE GENOMIC DNA]</scope>
    <source>
        <strain evidence="3">MP5ACTX9</strain>
        <plasmid evidence="3">Plasmid pACIX901</plasmid>
    </source>
</reference>
<evidence type="ECO:0000313" key="3">
    <source>
        <dbReference type="Proteomes" id="UP000000343"/>
    </source>
</evidence>
<accession>E8X614</accession>
<keyword evidence="2" id="KW-0614">Plasmid</keyword>
<dbReference type="OrthoDB" id="120064at2"/>
<sequence>MRFVPNIASNVITDIQASDQNVQTALQQVSSGLRVSLPSDDPAASAALVQLQAQSANIDQYTTNASSALSQAQSADSVVSSVVSLLNRAITLGTEGANSTSSTANRASIATEVQGLLSNVVSLANTSFQGISLFGGTVSGQAAFTADSTSATGYKYNGNSGVNSVSVGDSLSVQANIPGNTLFDNSSASVLGALSGLATALTSGSSTDIGTATTAVTTALNYVTQQHVVYGNTINQLNAQETYLASDKVTLSSRETSLVGIDTATAAENLTQAETSNTAILSASARVLQNNLLTYLH</sequence>
<dbReference type="GO" id="GO:0005198">
    <property type="term" value="F:structural molecule activity"/>
    <property type="evidence" value="ECO:0007669"/>
    <property type="project" value="InterPro"/>
</dbReference>
<proteinExistence type="predicted"/>
<dbReference type="GO" id="GO:0071973">
    <property type="term" value="P:bacterial-type flagellum-dependent cell motility"/>
    <property type="evidence" value="ECO:0007669"/>
    <property type="project" value="InterPro"/>
</dbReference>
<evidence type="ECO:0000313" key="2">
    <source>
        <dbReference type="EMBL" id="ADW70898.1"/>
    </source>
</evidence>
<keyword evidence="2" id="KW-0969">Cilium</keyword>
<dbReference type="InterPro" id="IPR013384">
    <property type="entry name" value="Flagell_FlgL"/>
</dbReference>
<dbReference type="HOGENOM" id="CLU_024437_2_2_0"/>
<dbReference type="AlphaFoldDB" id="E8X614"/>
<dbReference type="InterPro" id="IPR001029">
    <property type="entry name" value="Flagellin_N"/>
</dbReference>
<gene>
    <name evidence="2" type="ordered locus">AciX9_4118</name>
</gene>